<dbReference type="RefSeq" id="WP_042216000.1">
    <property type="nucleotide sequence ID" value="NZ_BBLU01000015.1"/>
</dbReference>
<gene>
    <name evidence="1" type="ORF">SAMN05421637_2079</name>
</gene>
<name>A0A1H6ZHW8_9MICO</name>
<evidence type="ECO:0000313" key="1">
    <source>
        <dbReference type="EMBL" id="SEJ51107.1"/>
    </source>
</evidence>
<evidence type="ECO:0008006" key="3">
    <source>
        <dbReference type="Google" id="ProtNLM"/>
    </source>
</evidence>
<keyword evidence="2" id="KW-1185">Reference proteome</keyword>
<dbReference type="Proteomes" id="UP000183315">
    <property type="component" value="Unassembled WGS sequence"/>
</dbReference>
<reference evidence="2" key="1">
    <citation type="submission" date="2016-10" db="EMBL/GenBank/DDBJ databases">
        <authorList>
            <person name="Varghese N."/>
        </authorList>
    </citation>
    <scope>NUCLEOTIDE SEQUENCE [LARGE SCALE GENOMIC DNA]</scope>
    <source>
        <strain evidence="2">DSM 24868</strain>
    </source>
</reference>
<dbReference type="EMBL" id="FNZI01000004">
    <property type="protein sequence ID" value="SEJ51107.1"/>
    <property type="molecule type" value="Genomic_DNA"/>
</dbReference>
<sequence>MTMHLYSDESKVDGYRFAGALVAGEDVRRVRREALTWRVGSSHRFHTSHERPEARERALASLLRMAGTVEIAVVEHPKTHPEFLAREACVAAMATWAGGRGVTRWLLERDGPSERRDRQTIARLIRTGAVPRLHYGHAPGVAEPLLWVADLAAWMWTRGGEHREALAPLIVHHEVAADWELDAAA</sequence>
<dbReference type="OrthoDB" id="5188615at2"/>
<protein>
    <recommendedName>
        <fullName evidence="3">DUF3800 domain-containing protein</fullName>
    </recommendedName>
</protein>
<evidence type="ECO:0000313" key="2">
    <source>
        <dbReference type="Proteomes" id="UP000183315"/>
    </source>
</evidence>
<accession>A0A1H6ZHW8</accession>
<dbReference type="AlphaFoldDB" id="A0A1H6ZHW8"/>
<organism evidence="1 2">
    <name type="scientific">Demequina mangrovi</name>
    <dbReference type="NCBI Taxonomy" id="1043493"/>
    <lineage>
        <taxon>Bacteria</taxon>
        <taxon>Bacillati</taxon>
        <taxon>Actinomycetota</taxon>
        <taxon>Actinomycetes</taxon>
        <taxon>Micrococcales</taxon>
        <taxon>Demequinaceae</taxon>
        <taxon>Demequina</taxon>
    </lineage>
</organism>
<proteinExistence type="predicted"/>